<evidence type="ECO:0000313" key="4">
    <source>
        <dbReference type="Proteomes" id="UP000264353"/>
    </source>
</evidence>
<dbReference type="InterPro" id="IPR025558">
    <property type="entry name" value="DUF4283"/>
</dbReference>
<evidence type="ECO:0000313" key="3">
    <source>
        <dbReference type="EMBL" id="RID40871.1"/>
    </source>
</evidence>
<organism evidence="3 4">
    <name type="scientific">Brassica campestris</name>
    <name type="common">Field mustard</name>
    <dbReference type="NCBI Taxonomy" id="3711"/>
    <lineage>
        <taxon>Eukaryota</taxon>
        <taxon>Viridiplantae</taxon>
        <taxon>Streptophyta</taxon>
        <taxon>Embryophyta</taxon>
        <taxon>Tracheophyta</taxon>
        <taxon>Spermatophyta</taxon>
        <taxon>Magnoliopsida</taxon>
        <taxon>eudicotyledons</taxon>
        <taxon>Gunneridae</taxon>
        <taxon>Pentapetalae</taxon>
        <taxon>rosids</taxon>
        <taxon>malvids</taxon>
        <taxon>Brassicales</taxon>
        <taxon>Brassicaceae</taxon>
        <taxon>Brassiceae</taxon>
        <taxon>Brassica</taxon>
    </lineage>
</organism>
<dbReference type="InterPro" id="IPR040256">
    <property type="entry name" value="At4g02000-like"/>
</dbReference>
<name>A0A397XJ94_BRACM</name>
<dbReference type="EMBL" id="CM010637">
    <property type="protein sequence ID" value="RID40871.1"/>
    <property type="molecule type" value="Genomic_DNA"/>
</dbReference>
<dbReference type="Pfam" id="PF14111">
    <property type="entry name" value="DUF4283"/>
    <property type="match status" value="1"/>
</dbReference>
<protein>
    <recommendedName>
        <fullName evidence="2">DUF4283 domain-containing protein</fullName>
    </recommendedName>
</protein>
<proteinExistence type="predicted"/>
<dbReference type="PANTHER" id="PTHR31286:SF148">
    <property type="entry name" value="DUF4283 DOMAIN-CONTAINING PROTEIN"/>
    <property type="match status" value="1"/>
</dbReference>
<accession>A0A397XJ94</accession>
<dbReference type="Proteomes" id="UP000264353">
    <property type="component" value="Chromosome A10"/>
</dbReference>
<dbReference type="AlphaFoldDB" id="A0A397XJ94"/>
<reference evidence="3 4" key="1">
    <citation type="submission" date="2018-06" db="EMBL/GenBank/DDBJ databases">
        <title>WGS assembly of Brassica rapa FPsc.</title>
        <authorList>
            <person name="Bowman J."/>
            <person name="Kohchi T."/>
            <person name="Yamato K."/>
            <person name="Jenkins J."/>
            <person name="Shu S."/>
            <person name="Ishizaki K."/>
            <person name="Yamaoka S."/>
            <person name="Nishihama R."/>
            <person name="Nakamura Y."/>
            <person name="Berger F."/>
            <person name="Adam C."/>
            <person name="Aki S."/>
            <person name="Althoff F."/>
            <person name="Araki T."/>
            <person name="Arteaga-Vazquez M."/>
            <person name="Balasubrmanian S."/>
            <person name="Bauer D."/>
            <person name="Boehm C."/>
            <person name="Briginshaw L."/>
            <person name="Caballero-Perez J."/>
            <person name="Catarino B."/>
            <person name="Chen F."/>
            <person name="Chiyoda S."/>
            <person name="Chovatia M."/>
            <person name="Davies K."/>
            <person name="Delmans M."/>
            <person name="Demura T."/>
            <person name="Dierschke T."/>
            <person name="Dolan L."/>
            <person name="Dorantes-Acosta A."/>
            <person name="Eklund D."/>
            <person name="Florent S."/>
            <person name="Flores-Sandoval E."/>
            <person name="Fujiyama A."/>
            <person name="Fukuzawa H."/>
            <person name="Galik B."/>
            <person name="Grimanelli D."/>
            <person name="Grimwood J."/>
            <person name="Grossniklaus U."/>
            <person name="Hamada T."/>
            <person name="Haseloff J."/>
            <person name="Hetherington A."/>
            <person name="Higo A."/>
            <person name="Hirakawa Y."/>
            <person name="Hundley H."/>
            <person name="Ikeda Y."/>
            <person name="Inoue K."/>
            <person name="Inoue S."/>
            <person name="Ishida S."/>
            <person name="Jia Q."/>
            <person name="Kakita M."/>
            <person name="Kanazawa T."/>
            <person name="Kawai Y."/>
            <person name="Kawashima T."/>
            <person name="Kennedy M."/>
            <person name="Kinose K."/>
            <person name="Kinoshita T."/>
            <person name="Kohara Y."/>
            <person name="Koide E."/>
            <person name="Komatsu K."/>
            <person name="Kopischke S."/>
            <person name="Kubo M."/>
            <person name="Kyozuka J."/>
            <person name="Lagercrantz U."/>
            <person name="Lin S."/>
            <person name="Lindquist E."/>
            <person name="Lipzen A."/>
            <person name="Lu C."/>
            <person name="Luna E."/>
            <person name="Martienssen R."/>
            <person name="Minamino N."/>
            <person name="Mizutani M."/>
            <person name="Mizutani M."/>
            <person name="Mochizuki N."/>
            <person name="Monte I."/>
            <person name="Mosher R."/>
            <person name="Nagasaki H."/>
            <person name="Nakagami H."/>
            <person name="Naramoto S."/>
            <person name="Nishitani K."/>
            <person name="Ohtani M."/>
            <person name="Okamoto T."/>
            <person name="Okumura M."/>
            <person name="Phillips J."/>
            <person name="Pollak B."/>
            <person name="Reinders A."/>
            <person name="Roevekamp M."/>
            <person name="Sano R."/>
            <person name="Sawa S."/>
            <person name="Schmid M."/>
            <person name="Shirakawa M."/>
            <person name="Solano R."/>
            <person name="Spunde A."/>
            <person name="Suetsugu N."/>
            <person name="Sugano S."/>
            <person name="Sugiyama A."/>
            <person name="Sun R."/>
            <person name="Suzuki Y."/>
            <person name="Takenaka M."/>
            <person name="Takezawa D."/>
            <person name="Tomogane H."/>
            <person name="Tsuzuki M."/>
            <person name="Ueda T."/>
            <person name="Umeda M."/>
            <person name="Ward J."/>
            <person name="Watanabe Y."/>
            <person name="Yazaki K."/>
            <person name="Yokoyama R."/>
            <person name="Yoshitake Y."/>
            <person name="Yotsui I."/>
            <person name="Zachgo S."/>
            <person name="Schmutz J."/>
        </authorList>
    </citation>
    <scope>NUCLEOTIDE SEQUENCE [LARGE SCALE GENOMIC DNA]</scope>
    <source>
        <strain evidence="4">cv. B-3</strain>
    </source>
</reference>
<sequence>MAIEGDGENPTNDSGGALCSRDSPPPLSPMRQGTPGSQSPAVWTKNPIPEAVRPEIEVVGGVASIQIPDAIFDEAELLWKSFVVGYFIGDAPHVGSIHATVNRIWSSPKAGSKIDVQFIDKNTVLFCIDNSQMRTRVTNRKYWHISDVPLVVNEWSPESALNPPDLSAMPLWIDLKGVPNSLLSHKGLKCLTSAAGKFVKLHPHTERCTRLDVARILAEIDLHKPLVEKIVFQDQEGMKREIEVSFPWLPSRCNVCQGWGHKGSECKASNVRILQRVEDVEKEVGFGQVPSAEAVASTQGGILELLKELEALLQGNVTQDLDTRRPKETSSEEVLRITLTDPTTEVFPAVEDGSWEKVYGNVSKERATVEQNNRSTTKKQSLDENIIVVSPSRFSPLMGIEEEAEEVEDNVVEEV</sequence>
<feature type="region of interest" description="Disordered" evidence="1">
    <location>
        <begin position="1"/>
        <end position="44"/>
    </location>
</feature>
<evidence type="ECO:0000256" key="1">
    <source>
        <dbReference type="SAM" id="MobiDB-lite"/>
    </source>
</evidence>
<gene>
    <name evidence="3" type="ORF">BRARA_J00879</name>
</gene>
<dbReference type="PANTHER" id="PTHR31286">
    <property type="entry name" value="GLYCINE-RICH CELL WALL STRUCTURAL PROTEIN 1.8-LIKE"/>
    <property type="match status" value="1"/>
</dbReference>
<feature type="domain" description="DUF4283" evidence="2">
    <location>
        <begin position="77"/>
        <end position="162"/>
    </location>
</feature>
<evidence type="ECO:0000259" key="2">
    <source>
        <dbReference type="Pfam" id="PF14111"/>
    </source>
</evidence>